<dbReference type="PANTHER" id="PTHR45754:SF3">
    <property type="entry name" value="METHYLENETETRAHYDROFOLATE REDUCTASE (NADPH)"/>
    <property type="match status" value="1"/>
</dbReference>
<comment type="pathway">
    <text evidence="7">Amino-acid biosynthesis; L-methionine biosynthesis via de novo pathway.</text>
</comment>
<evidence type="ECO:0000256" key="8">
    <source>
        <dbReference type="ARBA" id="ARBA00048628"/>
    </source>
</evidence>
<keyword evidence="5 9" id="KW-0274">FAD</keyword>
<dbReference type="GO" id="GO:0035999">
    <property type="term" value="P:tetrahydrofolate interconversion"/>
    <property type="evidence" value="ECO:0007669"/>
    <property type="project" value="UniProtKB-UniPathway"/>
</dbReference>
<comment type="catalytic activity">
    <reaction evidence="8">
        <text>(6S)-5-methyl-5,6,7,8-tetrahydrofolate + NAD(+) = (6R)-5,10-methylene-5,6,7,8-tetrahydrofolate + NADH + H(+)</text>
        <dbReference type="Rhea" id="RHEA:19821"/>
        <dbReference type="ChEBI" id="CHEBI:15378"/>
        <dbReference type="ChEBI" id="CHEBI:15636"/>
        <dbReference type="ChEBI" id="CHEBI:18608"/>
        <dbReference type="ChEBI" id="CHEBI:57540"/>
        <dbReference type="ChEBI" id="CHEBI:57945"/>
        <dbReference type="EC" id="1.5.1.54"/>
    </reaction>
    <physiologicalReaction direction="right-to-left" evidence="8">
        <dbReference type="Rhea" id="RHEA:19823"/>
    </physiologicalReaction>
</comment>
<dbReference type="eggNOG" id="COG0685">
    <property type="taxonomic scope" value="Bacteria"/>
</dbReference>
<dbReference type="Gene3D" id="3.20.20.220">
    <property type="match status" value="1"/>
</dbReference>
<comment type="similarity">
    <text evidence="3 9">Belongs to the methylenetetrahydrofolate reductase family.</text>
</comment>
<comment type="pathway">
    <text evidence="2 9">One-carbon metabolism; tetrahydrofolate interconversion.</text>
</comment>
<dbReference type="GO" id="GO:0106312">
    <property type="term" value="F:methylenetetrahydrofolate reductase (NADH) activity"/>
    <property type="evidence" value="ECO:0007669"/>
    <property type="project" value="UniProtKB-EC"/>
</dbReference>
<dbReference type="KEGG" id="mmw:Mmwyl1_0703"/>
<evidence type="ECO:0000256" key="7">
    <source>
        <dbReference type="ARBA" id="ARBA00034478"/>
    </source>
</evidence>
<dbReference type="PANTHER" id="PTHR45754">
    <property type="entry name" value="METHYLENETETRAHYDROFOLATE REDUCTASE"/>
    <property type="match status" value="1"/>
</dbReference>
<dbReference type="GO" id="GO:0005829">
    <property type="term" value="C:cytosol"/>
    <property type="evidence" value="ECO:0007669"/>
    <property type="project" value="TreeGrafter"/>
</dbReference>
<dbReference type="InterPro" id="IPR003171">
    <property type="entry name" value="Mehydrof_redctse-like"/>
</dbReference>
<protein>
    <recommendedName>
        <fullName evidence="9">Methylenetetrahydrofolate reductase</fullName>
    </recommendedName>
</protein>
<accession>A6VT58</accession>
<proteinExistence type="inferred from homology"/>
<evidence type="ECO:0000256" key="4">
    <source>
        <dbReference type="ARBA" id="ARBA00022630"/>
    </source>
</evidence>
<comment type="cofactor">
    <cofactor evidence="1 9">
        <name>FAD</name>
        <dbReference type="ChEBI" id="CHEBI:57692"/>
    </cofactor>
</comment>
<evidence type="ECO:0000256" key="9">
    <source>
        <dbReference type="RuleBase" id="RU003862"/>
    </source>
</evidence>
<dbReference type="GO" id="GO:0009086">
    <property type="term" value="P:methionine biosynthetic process"/>
    <property type="evidence" value="ECO:0007669"/>
    <property type="project" value="TreeGrafter"/>
</dbReference>
<evidence type="ECO:0000313" key="10">
    <source>
        <dbReference type="EMBL" id="ABR69637.1"/>
    </source>
</evidence>
<dbReference type="GO" id="GO:0071949">
    <property type="term" value="F:FAD binding"/>
    <property type="evidence" value="ECO:0007669"/>
    <property type="project" value="TreeGrafter"/>
</dbReference>
<evidence type="ECO:0000256" key="6">
    <source>
        <dbReference type="ARBA" id="ARBA00023002"/>
    </source>
</evidence>
<evidence type="ECO:0000256" key="3">
    <source>
        <dbReference type="ARBA" id="ARBA00006743"/>
    </source>
</evidence>
<dbReference type="STRING" id="400668.Mmwyl1_0703"/>
<evidence type="ECO:0000256" key="1">
    <source>
        <dbReference type="ARBA" id="ARBA00001974"/>
    </source>
</evidence>
<dbReference type="HOGENOM" id="CLU_081788_0_0_6"/>
<dbReference type="InterPro" id="IPR029041">
    <property type="entry name" value="FAD-linked_oxidoreductase-like"/>
</dbReference>
<dbReference type="SUPFAM" id="SSF51730">
    <property type="entry name" value="FAD-linked oxidoreductase"/>
    <property type="match status" value="1"/>
</dbReference>
<reference evidence="10" key="1">
    <citation type="submission" date="2007-06" db="EMBL/GenBank/DDBJ databases">
        <title>Complete sequence of Marinomonas sp. MWYL1.</title>
        <authorList>
            <consortium name="US DOE Joint Genome Institute"/>
            <person name="Copeland A."/>
            <person name="Lucas S."/>
            <person name="Lapidus A."/>
            <person name="Barry K."/>
            <person name="Glavina del Rio T."/>
            <person name="Dalin E."/>
            <person name="Tice H."/>
            <person name="Pitluck S."/>
            <person name="Kiss H."/>
            <person name="Brettin T."/>
            <person name="Bruce D."/>
            <person name="Detter J.C."/>
            <person name="Han C."/>
            <person name="Schmutz J."/>
            <person name="Larimer F."/>
            <person name="Land M."/>
            <person name="Hauser L."/>
            <person name="Kyrpides N."/>
            <person name="Kim E."/>
            <person name="Johnston A.W.B."/>
            <person name="Todd J.D."/>
            <person name="Rogers R."/>
            <person name="Wexler M."/>
            <person name="Bond P.L."/>
            <person name="Li Y."/>
            <person name="Richardson P."/>
        </authorList>
    </citation>
    <scope>NUCLEOTIDE SEQUENCE [LARGE SCALE GENOMIC DNA]</scope>
    <source>
        <strain evidence="10">MWYL1</strain>
    </source>
</reference>
<keyword evidence="4 9" id="KW-0285">Flavoprotein</keyword>
<dbReference type="AlphaFoldDB" id="A6VT58"/>
<gene>
    <name evidence="10" type="ordered locus">Mmwyl1_0703</name>
</gene>
<sequence length="274" mass="30917">MTIIMPKFSLETTAKSINELFSVASILPPNTPVNIAFLGNESHEQRVNAAASIRALGLEPTPIISSRRIKSKADLDYFLGELMAHSKNKRIMLVGGDPEVPEGPYESSLELLKSDILKTCDVESVVIAGYPEGHPKIASHQLISSLKWKVDYLREHQFKVEITTQLAFCAANIIRWVQEVRAMGIVEPIRIGVPCPTRVKTLRHFAKLFGVYISEASFVKYEMNTIYQQLDAKTDTLYLELVQQIESLAIENIYFHLYTLDGLSKNKLWIESHL</sequence>
<dbReference type="Pfam" id="PF02219">
    <property type="entry name" value="MTHFR"/>
    <property type="match status" value="1"/>
</dbReference>
<evidence type="ECO:0000256" key="2">
    <source>
        <dbReference type="ARBA" id="ARBA00004777"/>
    </source>
</evidence>
<organism evidence="10">
    <name type="scientific">Marinomonas sp. (strain MWYL1)</name>
    <dbReference type="NCBI Taxonomy" id="400668"/>
    <lineage>
        <taxon>Bacteria</taxon>
        <taxon>Pseudomonadati</taxon>
        <taxon>Pseudomonadota</taxon>
        <taxon>Gammaproteobacteria</taxon>
        <taxon>Oceanospirillales</taxon>
        <taxon>Oceanospirillaceae</taxon>
        <taxon>Marinomonas</taxon>
    </lineage>
</organism>
<evidence type="ECO:0000256" key="5">
    <source>
        <dbReference type="ARBA" id="ARBA00022827"/>
    </source>
</evidence>
<dbReference type="UniPathway" id="UPA00193"/>
<keyword evidence="6 9" id="KW-0560">Oxidoreductase</keyword>
<dbReference type="OrthoDB" id="9812555at2"/>
<name>A6VT58_MARMS</name>
<dbReference type="EMBL" id="CP000749">
    <property type="protein sequence ID" value="ABR69637.1"/>
    <property type="molecule type" value="Genomic_DNA"/>
</dbReference>